<dbReference type="InterPro" id="IPR029063">
    <property type="entry name" value="SAM-dependent_MTases_sf"/>
</dbReference>
<evidence type="ECO:0000313" key="2">
    <source>
        <dbReference type="EMBL" id="VFK32012.1"/>
    </source>
</evidence>
<dbReference type="CDD" id="cd02440">
    <property type="entry name" value="AdoMet_MTases"/>
    <property type="match status" value="1"/>
</dbReference>
<sequence>MDCSAQFDSKTWVCPACRFAPPLIGGYPALAPMLAKGGTHFHPGIYPELAALEAGNFWFRARNRLIVWALMRCFPRMQRFLEIGCGTGFVLSGVAKVFPETKLTGTDVFSAGLAYAAHRIPNAELHQMDARYIPYREEFDVIGAFDVLEHIRGGRNSPGRDVCRATE</sequence>
<dbReference type="AlphaFoldDB" id="A0A451BFS1"/>
<dbReference type="SUPFAM" id="SSF53335">
    <property type="entry name" value="S-adenosyl-L-methionine-dependent methyltransferases"/>
    <property type="match status" value="1"/>
</dbReference>
<name>A0A451BFS1_9GAMM</name>
<keyword evidence="4" id="KW-0489">Methyltransferase</keyword>
<reference evidence="4" key="1">
    <citation type="submission" date="2019-02" db="EMBL/GenBank/DDBJ databases">
        <authorList>
            <person name="Gruber-Vodicka R. H."/>
            <person name="Seah K. B. B."/>
        </authorList>
    </citation>
    <scope>NUCLEOTIDE SEQUENCE</scope>
    <source>
        <strain evidence="2">BECK_BZ197</strain>
        <strain evidence="4">BECK_BZ198</strain>
        <strain evidence="3">BECK_BZ199</strain>
    </source>
</reference>
<dbReference type="InterPro" id="IPR041698">
    <property type="entry name" value="Methyltransf_25"/>
</dbReference>
<feature type="domain" description="Methyltransferase" evidence="1">
    <location>
        <begin position="81"/>
        <end position="152"/>
    </location>
</feature>
<accession>A0A451BFS1</accession>
<dbReference type="GO" id="GO:0032259">
    <property type="term" value="P:methylation"/>
    <property type="evidence" value="ECO:0007669"/>
    <property type="project" value="UniProtKB-KW"/>
</dbReference>
<protein>
    <submittedName>
        <fullName evidence="4">Methyltransferase domain-containing protein</fullName>
    </submittedName>
</protein>
<dbReference type="GO" id="GO:0008168">
    <property type="term" value="F:methyltransferase activity"/>
    <property type="evidence" value="ECO:0007669"/>
    <property type="project" value="UniProtKB-KW"/>
</dbReference>
<dbReference type="Gene3D" id="3.40.50.150">
    <property type="entry name" value="Vaccinia Virus protein VP39"/>
    <property type="match status" value="1"/>
</dbReference>
<dbReference type="Pfam" id="PF13649">
    <property type="entry name" value="Methyltransf_25"/>
    <property type="match status" value="1"/>
</dbReference>
<evidence type="ECO:0000259" key="1">
    <source>
        <dbReference type="Pfam" id="PF13649"/>
    </source>
</evidence>
<evidence type="ECO:0000313" key="4">
    <source>
        <dbReference type="EMBL" id="VFK77126.1"/>
    </source>
</evidence>
<evidence type="ECO:0000313" key="3">
    <source>
        <dbReference type="EMBL" id="VFK35037.1"/>
    </source>
</evidence>
<gene>
    <name evidence="2" type="ORF">BECKMB1821G_GA0114241_110012</name>
    <name evidence="4" type="ORF">BECKMB1821H_GA0114242_110112</name>
    <name evidence="3" type="ORF">BECKMB1821I_GA0114274_109612</name>
</gene>
<organism evidence="4">
    <name type="scientific">Candidatus Kentrum sp. MB</name>
    <dbReference type="NCBI Taxonomy" id="2138164"/>
    <lineage>
        <taxon>Bacteria</taxon>
        <taxon>Pseudomonadati</taxon>
        <taxon>Pseudomonadota</taxon>
        <taxon>Gammaproteobacteria</taxon>
        <taxon>Candidatus Kentrum</taxon>
    </lineage>
</organism>
<dbReference type="EMBL" id="CAADFQ010000096">
    <property type="protein sequence ID" value="VFK35037.1"/>
    <property type="molecule type" value="Genomic_DNA"/>
</dbReference>
<keyword evidence="4" id="KW-0808">Transferase</keyword>
<proteinExistence type="predicted"/>
<dbReference type="EMBL" id="CAADFO010000100">
    <property type="protein sequence ID" value="VFK32012.1"/>
    <property type="molecule type" value="Genomic_DNA"/>
</dbReference>
<dbReference type="EMBL" id="CAADGH010000101">
    <property type="protein sequence ID" value="VFK77126.1"/>
    <property type="molecule type" value="Genomic_DNA"/>
</dbReference>